<reference evidence="4" key="3">
    <citation type="journal article" date="2022" name="Res Sq">
        <title>Evolution of multicellular longitudinally dividing oral cavity symbionts (Neisseriaceae).</title>
        <authorList>
            <person name="Nyongesa S."/>
            <person name="Weber P."/>
            <person name="Bernet E."/>
            <person name="Pullido F."/>
            <person name="Nieckarz M."/>
            <person name="Delaby M."/>
            <person name="Nieves C."/>
            <person name="Viehboeck T."/>
            <person name="Krause N."/>
            <person name="Rivera-Millot A."/>
            <person name="Nakamura A."/>
            <person name="Vischer N."/>
            <person name="VanNieuwenhze M."/>
            <person name="Brun Y."/>
            <person name="Cava F."/>
            <person name="Bulgheresi S."/>
            <person name="Veyrier F."/>
        </authorList>
    </citation>
    <scope>NUCLEOTIDE SEQUENCE</scope>
    <source>
        <strain evidence="4">1258/02</strain>
    </source>
</reference>
<dbReference type="PANTHER" id="PTHR12302:SF26">
    <property type="entry name" value="BLR1266 PROTEIN"/>
    <property type="match status" value="1"/>
</dbReference>
<dbReference type="EMBL" id="CP091507">
    <property type="protein sequence ID" value="UOO78558.1"/>
    <property type="molecule type" value="Genomic_DNA"/>
</dbReference>
<evidence type="ECO:0000259" key="2">
    <source>
        <dbReference type="PROSITE" id="PS50830"/>
    </source>
</evidence>
<feature type="chain" id="PRO_5041958253" evidence="1">
    <location>
        <begin position="22"/>
        <end position="194"/>
    </location>
</feature>
<reference evidence="4" key="2">
    <citation type="submission" date="2021-12" db="EMBL/GenBank/DDBJ databases">
        <authorList>
            <person name="Veyrier F.J."/>
        </authorList>
    </citation>
    <scope>NUCLEOTIDE SEQUENCE</scope>
    <source>
        <strain evidence="4">1258/02</strain>
    </source>
</reference>
<gene>
    <name evidence="3" type="ORF">EV680_12032</name>
    <name evidence="4" type="ORF">LVJ78_07490</name>
</gene>
<dbReference type="Gene3D" id="2.40.50.90">
    <property type="match status" value="1"/>
</dbReference>
<keyword evidence="3" id="KW-0378">Hydrolase</keyword>
<dbReference type="Proteomes" id="UP000294721">
    <property type="component" value="Unassembled WGS sequence"/>
</dbReference>
<evidence type="ECO:0000313" key="4">
    <source>
        <dbReference type="EMBL" id="UOO78558.1"/>
    </source>
</evidence>
<dbReference type="InterPro" id="IPR035437">
    <property type="entry name" value="SNase_OB-fold_sf"/>
</dbReference>
<dbReference type="EMBL" id="SLXE01000020">
    <property type="protein sequence ID" value="TCP03622.1"/>
    <property type="molecule type" value="Genomic_DNA"/>
</dbReference>
<feature type="signal peptide" evidence="1">
    <location>
        <begin position="1"/>
        <end position="21"/>
    </location>
</feature>
<keyword evidence="3" id="KW-0540">Nuclease</keyword>
<keyword evidence="1" id="KW-0732">Signal</keyword>
<keyword evidence="3" id="KW-0255">Endonuclease</keyword>
<name>A0AAE9KHV1_9NEIS</name>
<dbReference type="AlphaFoldDB" id="A0AAE9KHV1"/>
<evidence type="ECO:0000313" key="5">
    <source>
        <dbReference type="Proteomes" id="UP000294721"/>
    </source>
</evidence>
<dbReference type="Proteomes" id="UP000829756">
    <property type="component" value="Chromosome"/>
</dbReference>
<dbReference type="RefSeq" id="WP_132954243.1">
    <property type="nucleotide sequence ID" value="NZ_CALJUB010000148.1"/>
</dbReference>
<protein>
    <submittedName>
        <fullName evidence="3">Endonuclease YncB(Thermonuclease family)</fullName>
    </submittedName>
    <submittedName>
        <fullName evidence="4">Thermonuclease family protein</fullName>
    </submittedName>
</protein>
<dbReference type="Pfam" id="PF00565">
    <property type="entry name" value="SNase"/>
    <property type="match status" value="1"/>
</dbReference>
<evidence type="ECO:0000313" key="6">
    <source>
        <dbReference type="Proteomes" id="UP000829756"/>
    </source>
</evidence>
<dbReference type="PANTHER" id="PTHR12302">
    <property type="entry name" value="EBNA2 BINDING PROTEIN P100"/>
    <property type="match status" value="1"/>
</dbReference>
<keyword evidence="5" id="KW-1185">Reference proteome</keyword>
<feature type="domain" description="TNase-like" evidence="2">
    <location>
        <begin position="47"/>
        <end position="175"/>
    </location>
</feature>
<dbReference type="GO" id="GO:0004519">
    <property type="term" value="F:endonuclease activity"/>
    <property type="evidence" value="ECO:0007669"/>
    <property type="project" value="UniProtKB-KW"/>
</dbReference>
<reference evidence="3 5" key="1">
    <citation type="submission" date="2019-03" db="EMBL/GenBank/DDBJ databases">
        <title>Genomic Encyclopedia of Type Strains, Phase IV (KMG-IV): sequencing the most valuable type-strain genomes for metagenomic binning, comparative biology and taxonomic classification.</title>
        <authorList>
            <person name="Goeker M."/>
        </authorList>
    </citation>
    <scope>NUCLEOTIDE SEQUENCE [LARGE SCALE GENOMIC DNA]</scope>
    <source>
        <strain evidence="3 5">DSM 17474</strain>
    </source>
</reference>
<accession>A0AAE9KHV1</accession>
<evidence type="ECO:0000313" key="3">
    <source>
        <dbReference type="EMBL" id="TCP03622.1"/>
    </source>
</evidence>
<dbReference type="SMART" id="SM00318">
    <property type="entry name" value="SNc"/>
    <property type="match status" value="1"/>
</dbReference>
<dbReference type="PROSITE" id="PS50830">
    <property type="entry name" value="TNASE_3"/>
    <property type="match status" value="1"/>
</dbReference>
<dbReference type="InterPro" id="IPR016071">
    <property type="entry name" value="Staphylococal_nuclease_OB-fold"/>
</dbReference>
<proteinExistence type="predicted"/>
<dbReference type="KEGG" id="usu:LVJ78_07490"/>
<evidence type="ECO:0000256" key="1">
    <source>
        <dbReference type="SAM" id="SignalP"/>
    </source>
</evidence>
<sequence>MKYLLALLAAVAAFAAHLGYAESSAWLQQGAQWLRQAETAAPAPSAAHFQARVTAVHDGDSVRATDRHGQRHKIRLAYIDAPELQQAHGMAARDALRRLIDGQQVEVAVLDTDQYGREVAQIRLHGRDINLAQIEEGHAWHYVSIAKRRQDKADFAAYSRAEAGARSSRFGLWRAQSPQAPWAYRKAQSAEQVQ</sequence>
<organism evidence="4 6">
    <name type="scientific">Uruburuella suis</name>
    <dbReference type="NCBI Taxonomy" id="252130"/>
    <lineage>
        <taxon>Bacteria</taxon>
        <taxon>Pseudomonadati</taxon>
        <taxon>Pseudomonadota</taxon>
        <taxon>Betaproteobacteria</taxon>
        <taxon>Neisseriales</taxon>
        <taxon>Neisseriaceae</taxon>
        <taxon>Uruburuella</taxon>
    </lineage>
</organism>
<dbReference type="SUPFAM" id="SSF50199">
    <property type="entry name" value="Staphylococcal nuclease"/>
    <property type="match status" value="1"/>
</dbReference>